<organism evidence="1 2">
    <name type="scientific">Mycena rosella</name>
    <name type="common">Pink bonnet</name>
    <name type="synonym">Agaricus rosellus</name>
    <dbReference type="NCBI Taxonomy" id="1033263"/>
    <lineage>
        <taxon>Eukaryota</taxon>
        <taxon>Fungi</taxon>
        <taxon>Dikarya</taxon>
        <taxon>Basidiomycota</taxon>
        <taxon>Agaricomycotina</taxon>
        <taxon>Agaricomycetes</taxon>
        <taxon>Agaricomycetidae</taxon>
        <taxon>Agaricales</taxon>
        <taxon>Marasmiineae</taxon>
        <taxon>Mycenaceae</taxon>
        <taxon>Mycena</taxon>
    </lineage>
</organism>
<proteinExistence type="predicted"/>
<protein>
    <submittedName>
        <fullName evidence="1">Uncharacterized protein</fullName>
    </submittedName>
</protein>
<accession>A0AAD7GS21</accession>
<dbReference type="PANTHER" id="PTHR33096:SF1">
    <property type="entry name" value="CXC1-LIKE CYSTEINE CLUSTER ASSOCIATED WITH KDZ TRANSPOSASES DOMAIN-CONTAINING PROTEIN"/>
    <property type="match status" value="1"/>
</dbReference>
<comment type="caution">
    <text evidence="1">The sequence shown here is derived from an EMBL/GenBank/DDBJ whole genome shotgun (WGS) entry which is preliminary data.</text>
</comment>
<sequence>MALLCRHDCVLWLVNMHFTGEKQFYVYLLIETLFQHLLPNIMVGLLYGVACQLEKSARKWVFAVAIFYVFSHEWACQVIYHPREQEGFGFTNSEGCERFWNSISHLIAHLHISNVSCHCAGDTPYINKAFSTITGFIH</sequence>
<evidence type="ECO:0000313" key="2">
    <source>
        <dbReference type="Proteomes" id="UP001221757"/>
    </source>
</evidence>
<dbReference type="Pfam" id="PF18758">
    <property type="entry name" value="KDZ"/>
    <property type="match status" value="1"/>
</dbReference>
<gene>
    <name evidence="1" type="ORF">B0H17DRAFT_921712</name>
</gene>
<dbReference type="AlphaFoldDB" id="A0AAD7GS21"/>
<reference evidence="1" key="1">
    <citation type="submission" date="2023-03" db="EMBL/GenBank/DDBJ databases">
        <title>Massive genome expansion in bonnet fungi (Mycena s.s.) driven by repeated elements and novel gene families across ecological guilds.</title>
        <authorList>
            <consortium name="Lawrence Berkeley National Laboratory"/>
            <person name="Harder C.B."/>
            <person name="Miyauchi S."/>
            <person name="Viragh M."/>
            <person name="Kuo A."/>
            <person name="Thoen E."/>
            <person name="Andreopoulos B."/>
            <person name="Lu D."/>
            <person name="Skrede I."/>
            <person name="Drula E."/>
            <person name="Henrissat B."/>
            <person name="Morin E."/>
            <person name="Kohler A."/>
            <person name="Barry K."/>
            <person name="LaButti K."/>
            <person name="Morin E."/>
            <person name="Salamov A."/>
            <person name="Lipzen A."/>
            <person name="Mereny Z."/>
            <person name="Hegedus B."/>
            <person name="Baldrian P."/>
            <person name="Stursova M."/>
            <person name="Weitz H."/>
            <person name="Taylor A."/>
            <person name="Grigoriev I.V."/>
            <person name="Nagy L.G."/>
            <person name="Martin F."/>
            <person name="Kauserud H."/>
        </authorList>
    </citation>
    <scope>NUCLEOTIDE SEQUENCE</scope>
    <source>
        <strain evidence="1">CBHHK067</strain>
    </source>
</reference>
<name>A0AAD7GS21_MYCRO</name>
<dbReference type="EMBL" id="JARKIE010000011">
    <property type="protein sequence ID" value="KAJ7703980.1"/>
    <property type="molecule type" value="Genomic_DNA"/>
</dbReference>
<dbReference type="Proteomes" id="UP001221757">
    <property type="component" value="Unassembled WGS sequence"/>
</dbReference>
<keyword evidence="2" id="KW-1185">Reference proteome</keyword>
<dbReference type="InterPro" id="IPR040521">
    <property type="entry name" value="KDZ"/>
</dbReference>
<evidence type="ECO:0000313" key="1">
    <source>
        <dbReference type="EMBL" id="KAJ7703980.1"/>
    </source>
</evidence>
<dbReference type="PANTHER" id="PTHR33096">
    <property type="entry name" value="CXC2 DOMAIN-CONTAINING PROTEIN"/>
    <property type="match status" value="1"/>
</dbReference>